<dbReference type="GO" id="GO:0003964">
    <property type="term" value="F:RNA-directed DNA polymerase activity"/>
    <property type="evidence" value="ECO:0007669"/>
    <property type="project" value="UniProtKB-KW"/>
</dbReference>
<reference evidence="1" key="1">
    <citation type="submission" date="2020-08" db="EMBL/GenBank/DDBJ databases">
        <title>Multicomponent nature underlies the extraordinary mechanical properties of spider dragline silk.</title>
        <authorList>
            <person name="Kono N."/>
            <person name="Nakamura H."/>
            <person name="Mori M."/>
            <person name="Yoshida Y."/>
            <person name="Ohtoshi R."/>
            <person name="Malay A.D."/>
            <person name="Moran D.A.P."/>
            <person name="Tomita M."/>
            <person name="Numata K."/>
            <person name="Arakawa K."/>
        </authorList>
    </citation>
    <scope>NUCLEOTIDE SEQUENCE</scope>
</reference>
<keyword evidence="1" id="KW-0548">Nucleotidyltransferase</keyword>
<name>A0A8X6SEU6_TRICX</name>
<dbReference type="AlphaFoldDB" id="A0A8X6SEU6"/>
<sequence length="105" mass="12202">MESQLNRFLVNIQECADNHKITFKVSKSTVSLFTTNRHLYNYSSGLFLTSERLNYSKCPTYLGFTLDSEVNCDKHIEKIVDKARKRRKILKYLSGRDWGSDASTE</sequence>
<organism evidence="1 2">
    <name type="scientific">Trichonephila clavipes</name>
    <name type="common">Golden silk orbweaver</name>
    <name type="synonym">Nephila clavipes</name>
    <dbReference type="NCBI Taxonomy" id="2585209"/>
    <lineage>
        <taxon>Eukaryota</taxon>
        <taxon>Metazoa</taxon>
        <taxon>Ecdysozoa</taxon>
        <taxon>Arthropoda</taxon>
        <taxon>Chelicerata</taxon>
        <taxon>Arachnida</taxon>
        <taxon>Araneae</taxon>
        <taxon>Araneomorphae</taxon>
        <taxon>Entelegynae</taxon>
        <taxon>Araneoidea</taxon>
        <taxon>Nephilidae</taxon>
        <taxon>Trichonephila</taxon>
    </lineage>
</organism>
<dbReference type="Proteomes" id="UP000887159">
    <property type="component" value="Unassembled WGS sequence"/>
</dbReference>
<keyword evidence="1" id="KW-0695">RNA-directed DNA polymerase</keyword>
<keyword evidence="1" id="KW-0808">Transferase</keyword>
<gene>
    <name evidence="1" type="primary">RTase_519</name>
    <name evidence="1" type="ORF">TNCV_360351</name>
</gene>
<protein>
    <submittedName>
        <fullName evidence="1">Putative RNA-directed DNA polymerase from transposon BS</fullName>
    </submittedName>
</protein>
<evidence type="ECO:0000313" key="2">
    <source>
        <dbReference type="Proteomes" id="UP000887159"/>
    </source>
</evidence>
<proteinExistence type="predicted"/>
<comment type="caution">
    <text evidence="1">The sequence shown here is derived from an EMBL/GenBank/DDBJ whole genome shotgun (WGS) entry which is preliminary data.</text>
</comment>
<accession>A0A8X6SEU6</accession>
<keyword evidence="2" id="KW-1185">Reference proteome</keyword>
<evidence type="ECO:0000313" key="1">
    <source>
        <dbReference type="EMBL" id="GFY10168.1"/>
    </source>
</evidence>
<dbReference type="EMBL" id="BMAU01021295">
    <property type="protein sequence ID" value="GFY10168.1"/>
    <property type="molecule type" value="Genomic_DNA"/>
</dbReference>